<reference evidence="2" key="1">
    <citation type="journal article" date="2014" name="Front. Microbiol.">
        <title>High frequency of phylogenetically diverse reductive dehalogenase-homologous genes in deep subseafloor sedimentary metagenomes.</title>
        <authorList>
            <person name="Kawai M."/>
            <person name="Futagami T."/>
            <person name="Toyoda A."/>
            <person name="Takaki Y."/>
            <person name="Nishi S."/>
            <person name="Hori S."/>
            <person name="Arai W."/>
            <person name="Tsubouchi T."/>
            <person name="Morono Y."/>
            <person name="Uchiyama I."/>
            <person name="Ito T."/>
            <person name="Fujiyama A."/>
            <person name="Inagaki F."/>
            <person name="Takami H."/>
        </authorList>
    </citation>
    <scope>NUCLEOTIDE SEQUENCE</scope>
    <source>
        <strain evidence="2">Expedition CK06-06</strain>
    </source>
</reference>
<comment type="caution">
    <text evidence="2">The sequence shown here is derived from an EMBL/GenBank/DDBJ whole genome shotgun (WGS) entry which is preliminary data.</text>
</comment>
<feature type="region of interest" description="Disordered" evidence="1">
    <location>
        <begin position="19"/>
        <end position="40"/>
    </location>
</feature>
<proteinExistence type="predicted"/>
<protein>
    <submittedName>
        <fullName evidence="2">Uncharacterized protein</fullName>
    </submittedName>
</protein>
<organism evidence="2">
    <name type="scientific">marine sediment metagenome</name>
    <dbReference type="NCBI Taxonomy" id="412755"/>
    <lineage>
        <taxon>unclassified sequences</taxon>
        <taxon>metagenomes</taxon>
        <taxon>ecological metagenomes</taxon>
    </lineage>
</organism>
<accession>X1NAE5</accession>
<dbReference type="EMBL" id="BARV01030374">
    <property type="protein sequence ID" value="GAI40603.1"/>
    <property type="molecule type" value="Genomic_DNA"/>
</dbReference>
<dbReference type="AlphaFoldDB" id="X1NAE5"/>
<feature type="non-terminal residue" evidence="2">
    <location>
        <position position="1"/>
    </location>
</feature>
<sequence>DMRQSKVSVGFILHTDSTRRSPHSLRASRSTIGGRNGNKCGRPNCDPRLAPLLSRKQLQTIGVYLTKFFGSNVRFRILKELGSLEPVVCVAEVYYPDKFYGTRVGITRGVLK</sequence>
<evidence type="ECO:0000313" key="2">
    <source>
        <dbReference type="EMBL" id="GAI40603.1"/>
    </source>
</evidence>
<evidence type="ECO:0000256" key="1">
    <source>
        <dbReference type="SAM" id="MobiDB-lite"/>
    </source>
</evidence>
<name>X1NAE5_9ZZZZ</name>
<gene>
    <name evidence="2" type="ORF">S06H3_48254</name>
</gene>